<reference evidence="3" key="1">
    <citation type="journal article" date="2014" name="Int. J. Syst. Evol. Microbiol.">
        <title>Complete genome sequence of Corynebacterium casei LMG S-19264T (=DSM 44701T), isolated from a smear-ripened cheese.</title>
        <authorList>
            <consortium name="US DOE Joint Genome Institute (JGI-PGF)"/>
            <person name="Walter F."/>
            <person name="Albersmeier A."/>
            <person name="Kalinowski J."/>
            <person name="Ruckert C."/>
        </authorList>
    </citation>
    <scope>NUCLEOTIDE SEQUENCE</scope>
    <source>
        <strain evidence="3">CGMCC 1.15152</strain>
    </source>
</reference>
<protein>
    <recommendedName>
        <fullName evidence="5">Short-chain dehydrogenase</fullName>
    </recommendedName>
</protein>
<accession>A0A917DL18</accession>
<gene>
    <name evidence="3" type="ORF">GCM10010915_28760</name>
</gene>
<dbReference type="AlphaFoldDB" id="A0A917DL18"/>
<sequence>MVNQHHGGTGPDAEGRAGQTVVVTGGSDGMGRGIALGRAARGDRVLAVGSNPMKGERLLADAAASGLGDRVEFLTADLSTIAGNQTVIDHVAANYRAIDGLVMAANRQSPQRVQTSDGLESTFALYYLSRHVLGHGLMPALSAGSKPVIVNIAGVGLASGKINWDDLQLRHRYRTIAAQLQAGRANDLLGVAMAAQFGEQVPYVLYHPGFTRSGDSAMEQINPLTRAIIKTVAMVAARSVERAIAPVHGFLDSPPTVPLTAVDRGKLLPSELKTLDPAAARRLADATDQILAEADPTAVKREDGTR</sequence>
<keyword evidence="4" id="KW-1185">Reference proteome</keyword>
<organism evidence="3 4">
    <name type="scientific">Microbacterium faecale</name>
    <dbReference type="NCBI Taxonomy" id="1804630"/>
    <lineage>
        <taxon>Bacteria</taxon>
        <taxon>Bacillati</taxon>
        <taxon>Actinomycetota</taxon>
        <taxon>Actinomycetes</taxon>
        <taxon>Micrococcales</taxon>
        <taxon>Microbacteriaceae</taxon>
        <taxon>Microbacterium</taxon>
    </lineage>
</organism>
<dbReference type="GO" id="GO:0016491">
    <property type="term" value="F:oxidoreductase activity"/>
    <property type="evidence" value="ECO:0007669"/>
    <property type="project" value="UniProtKB-KW"/>
</dbReference>
<dbReference type="Gene3D" id="3.40.50.720">
    <property type="entry name" value="NAD(P)-binding Rossmann-like Domain"/>
    <property type="match status" value="1"/>
</dbReference>
<dbReference type="RefSeq" id="WP_188713090.1">
    <property type="nucleotide sequence ID" value="NZ_BMHO01000002.1"/>
</dbReference>
<dbReference type="PANTHER" id="PTHR47534">
    <property type="entry name" value="YALI0E05731P"/>
    <property type="match status" value="1"/>
</dbReference>
<name>A0A917DL18_9MICO</name>
<feature type="region of interest" description="Disordered" evidence="2">
    <location>
        <begin position="1"/>
        <end position="26"/>
    </location>
</feature>
<dbReference type="PANTHER" id="PTHR47534:SF3">
    <property type="entry name" value="ALCOHOL DEHYDROGENASE-LIKE C-TERMINAL DOMAIN-CONTAINING PROTEIN"/>
    <property type="match status" value="1"/>
</dbReference>
<evidence type="ECO:0000256" key="2">
    <source>
        <dbReference type="SAM" id="MobiDB-lite"/>
    </source>
</evidence>
<dbReference type="EMBL" id="BMHO01000002">
    <property type="protein sequence ID" value="GGD45689.1"/>
    <property type="molecule type" value="Genomic_DNA"/>
</dbReference>
<evidence type="ECO:0000313" key="3">
    <source>
        <dbReference type="EMBL" id="GGD45689.1"/>
    </source>
</evidence>
<keyword evidence="1" id="KW-0560">Oxidoreductase</keyword>
<evidence type="ECO:0000256" key="1">
    <source>
        <dbReference type="ARBA" id="ARBA00023002"/>
    </source>
</evidence>
<reference evidence="3" key="2">
    <citation type="submission" date="2020-09" db="EMBL/GenBank/DDBJ databases">
        <authorList>
            <person name="Sun Q."/>
            <person name="Zhou Y."/>
        </authorList>
    </citation>
    <scope>NUCLEOTIDE SEQUENCE</scope>
    <source>
        <strain evidence="3">CGMCC 1.15152</strain>
    </source>
</reference>
<dbReference type="SUPFAM" id="SSF51735">
    <property type="entry name" value="NAD(P)-binding Rossmann-fold domains"/>
    <property type="match status" value="1"/>
</dbReference>
<comment type="caution">
    <text evidence="3">The sequence shown here is derived from an EMBL/GenBank/DDBJ whole genome shotgun (WGS) entry which is preliminary data.</text>
</comment>
<evidence type="ECO:0008006" key="5">
    <source>
        <dbReference type="Google" id="ProtNLM"/>
    </source>
</evidence>
<evidence type="ECO:0000313" key="4">
    <source>
        <dbReference type="Proteomes" id="UP000633205"/>
    </source>
</evidence>
<dbReference type="InterPro" id="IPR052228">
    <property type="entry name" value="Sec_Metab_Biosynth_Oxidored"/>
</dbReference>
<proteinExistence type="predicted"/>
<dbReference type="Pfam" id="PF00106">
    <property type="entry name" value="adh_short"/>
    <property type="match status" value="1"/>
</dbReference>
<dbReference type="Proteomes" id="UP000633205">
    <property type="component" value="Unassembled WGS sequence"/>
</dbReference>
<dbReference type="InterPro" id="IPR002347">
    <property type="entry name" value="SDR_fam"/>
</dbReference>
<dbReference type="InterPro" id="IPR036291">
    <property type="entry name" value="NAD(P)-bd_dom_sf"/>
</dbReference>